<dbReference type="AlphaFoldDB" id="A0A5B7D8T1"/>
<keyword evidence="7" id="KW-1185">Reference proteome</keyword>
<dbReference type="EC" id="4.2.1.96" evidence="3"/>
<dbReference type="PANTHER" id="PTHR12599">
    <property type="entry name" value="PTERIN-4-ALPHA-CARBINOLAMINE DEHYDRATASE"/>
    <property type="match status" value="1"/>
</dbReference>
<sequence length="133" mass="14970">MAVYTRLLSRTSALGPGLLPSPLSTLLVRTMATKSQKLTDEERTSELAALMAAGWAMVEGRDAITKTYIFQNFNKTWGWMSRVALQSEKKNHHPEWSNVYNRVEVTWSTHDCGGLSRKDIVLATFCDKAFTDN</sequence>
<dbReference type="InterPro" id="IPR036428">
    <property type="entry name" value="PCD_sf"/>
</dbReference>
<dbReference type="GO" id="GO:0006729">
    <property type="term" value="P:tetrahydrobiopterin biosynthetic process"/>
    <property type="evidence" value="ECO:0007669"/>
    <property type="project" value="InterPro"/>
</dbReference>
<dbReference type="CDD" id="cd00914">
    <property type="entry name" value="PCD_DCoH_subfamily_b"/>
    <property type="match status" value="1"/>
</dbReference>
<reference evidence="6 7" key="1">
    <citation type="submission" date="2019-05" db="EMBL/GenBank/DDBJ databases">
        <title>Another draft genome of Portunus trituberculatus and its Hox gene families provides insights of decapod evolution.</title>
        <authorList>
            <person name="Jeong J.-H."/>
            <person name="Song I."/>
            <person name="Kim S."/>
            <person name="Choi T."/>
            <person name="Kim D."/>
            <person name="Ryu S."/>
            <person name="Kim W."/>
        </authorList>
    </citation>
    <scope>NUCLEOTIDE SEQUENCE [LARGE SCALE GENOMIC DNA]</scope>
    <source>
        <tissue evidence="6">Muscle</tissue>
    </source>
</reference>
<evidence type="ECO:0000256" key="4">
    <source>
        <dbReference type="ARBA" id="ARBA00023239"/>
    </source>
</evidence>
<dbReference type="EMBL" id="VSRR010000613">
    <property type="protein sequence ID" value="MPC17694.1"/>
    <property type="molecule type" value="Genomic_DNA"/>
</dbReference>
<name>A0A5B7D8T1_PORTR</name>
<dbReference type="SUPFAM" id="SSF55248">
    <property type="entry name" value="PCD-like"/>
    <property type="match status" value="1"/>
</dbReference>
<dbReference type="Pfam" id="PF01329">
    <property type="entry name" value="Pterin_4a"/>
    <property type="match status" value="1"/>
</dbReference>
<dbReference type="InterPro" id="IPR001533">
    <property type="entry name" value="Pterin_deHydtase"/>
</dbReference>
<dbReference type="NCBIfam" id="NF002018">
    <property type="entry name" value="PRK00823.1-3"/>
    <property type="match status" value="1"/>
</dbReference>
<dbReference type="PANTHER" id="PTHR12599:SF0">
    <property type="entry name" value="PTERIN-4-ALPHA-CARBINOLAMINE DEHYDRATASE"/>
    <property type="match status" value="1"/>
</dbReference>
<comment type="similarity">
    <text evidence="2">Belongs to the pterin-4-alpha-carbinolamine dehydratase family.</text>
</comment>
<evidence type="ECO:0000256" key="1">
    <source>
        <dbReference type="ARBA" id="ARBA00001554"/>
    </source>
</evidence>
<accession>A0A5B7D8T1</accession>
<keyword evidence="4" id="KW-0456">Lyase</keyword>
<evidence type="ECO:0000256" key="5">
    <source>
        <dbReference type="ARBA" id="ARBA00030497"/>
    </source>
</evidence>
<evidence type="ECO:0000313" key="7">
    <source>
        <dbReference type="Proteomes" id="UP000324222"/>
    </source>
</evidence>
<comment type="caution">
    <text evidence="6">The sequence shown here is derived from an EMBL/GenBank/DDBJ whole genome shotgun (WGS) entry which is preliminary data.</text>
</comment>
<dbReference type="Proteomes" id="UP000324222">
    <property type="component" value="Unassembled WGS sequence"/>
</dbReference>
<evidence type="ECO:0000256" key="2">
    <source>
        <dbReference type="ARBA" id="ARBA00006472"/>
    </source>
</evidence>
<dbReference type="GO" id="GO:0008124">
    <property type="term" value="F:4-alpha-hydroxytetrahydrobiopterin dehydratase activity"/>
    <property type="evidence" value="ECO:0007669"/>
    <property type="project" value="UniProtKB-EC"/>
</dbReference>
<evidence type="ECO:0000313" key="6">
    <source>
        <dbReference type="EMBL" id="MPC17694.1"/>
    </source>
</evidence>
<proteinExistence type="inferred from homology"/>
<comment type="catalytic activity">
    <reaction evidence="1">
        <text>(4aS,6R)-4a-hydroxy-L-erythro-5,6,7,8-tetrahydrobiopterin = (6R)-L-erythro-6,7-dihydrobiopterin + H2O</text>
        <dbReference type="Rhea" id="RHEA:11920"/>
        <dbReference type="ChEBI" id="CHEBI:15377"/>
        <dbReference type="ChEBI" id="CHEBI:15642"/>
        <dbReference type="ChEBI" id="CHEBI:43120"/>
        <dbReference type="EC" id="4.2.1.96"/>
    </reaction>
</comment>
<dbReference type="OrthoDB" id="277398at2759"/>
<gene>
    <name evidence="6" type="primary">pcbd-1_0</name>
    <name evidence="6" type="ORF">E2C01_010557</name>
</gene>
<organism evidence="6 7">
    <name type="scientific">Portunus trituberculatus</name>
    <name type="common">Swimming crab</name>
    <name type="synonym">Neptunus trituberculatus</name>
    <dbReference type="NCBI Taxonomy" id="210409"/>
    <lineage>
        <taxon>Eukaryota</taxon>
        <taxon>Metazoa</taxon>
        <taxon>Ecdysozoa</taxon>
        <taxon>Arthropoda</taxon>
        <taxon>Crustacea</taxon>
        <taxon>Multicrustacea</taxon>
        <taxon>Malacostraca</taxon>
        <taxon>Eumalacostraca</taxon>
        <taxon>Eucarida</taxon>
        <taxon>Decapoda</taxon>
        <taxon>Pleocyemata</taxon>
        <taxon>Brachyura</taxon>
        <taxon>Eubrachyura</taxon>
        <taxon>Portunoidea</taxon>
        <taxon>Portunidae</taxon>
        <taxon>Portuninae</taxon>
        <taxon>Portunus</taxon>
    </lineage>
</organism>
<dbReference type="Gene3D" id="3.30.1360.20">
    <property type="entry name" value="Transcriptional coactivator/pterin dehydratase"/>
    <property type="match status" value="1"/>
</dbReference>
<dbReference type="HAMAP" id="MF_00434">
    <property type="entry name" value="Pterin_4_alpha"/>
    <property type="match status" value="1"/>
</dbReference>
<protein>
    <recommendedName>
        <fullName evidence="3">4a-hydroxytetrahydrobiopterin dehydratase</fullName>
        <ecNumber evidence="3">4.2.1.96</ecNumber>
    </recommendedName>
    <alternativeName>
        <fullName evidence="5">4-alpha-hydroxy-tetrahydropterin dehydratase</fullName>
    </alternativeName>
</protein>
<evidence type="ECO:0000256" key="3">
    <source>
        <dbReference type="ARBA" id="ARBA00013252"/>
    </source>
</evidence>